<dbReference type="Proteomes" id="UP001480595">
    <property type="component" value="Unassembled WGS sequence"/>
</dbReference>
<evidence type="ECO:0000313" key="2">
    <source>
        <dbReference type="EMBL" id="KAK8042723.1"/>
    </source>
</evidence>
<organism evidence="2 3">
    <name type="scientific">Apiospora phragmitis</name>
    <dbReference type="NCBI Taxonomy" id="2905665"/>
    <lineage>
        <taxon>Eukaryota</taxon>
        <taxon>Fungi</taxon>
        <taxon>Dikarya</taxon>
        <taxon>Ascomycota</taxon>
        <taxon>Pezizomycotina</taxon>
        <taxon>Sordariomycetes</taxon>
        <taxon>Xylariomycetidae</taxon>
        <taxon>Amphisphaeriales</taxon>
        <taxon>Apiosporaceae</taxon>
        <taxon>Apiospora</taxon>
    </lineage>
</organism>
<comment type="caution">
    <text evidence="2">The sequence shown here is derived from an EMBL/GenBank/DDBJ whole genome shotgun (WGS) entry which is preliminary data.</text>
</comment>
<name>A0ABR1TAI9_9PEZI</name>
<keyword evidence="3" id="KW-1185">Reference proteome</keyword>
<proteinExistence type="predicted"/>
<feature type="transmembrane region" description="Helical" evidence="1">
    <location>
        <begin position="28"/>
        <end position="49"/>
    </location>
</feature>
<dbReference type="EMBL" id="JAQQWL010000013">
    <property type="protein sequence ID" value="KAK8042723.1"/>
    <property type="molecule type" value="Genomic_DNA"/>
</dbReference>
<evidence type="ECO:0000256" key="1">
    <source>
        <dbReference type="SAM" id="Phobius"/>
    </source>
</evidence>
<dbReference type="RefSeq" id="XP_066709576.1">
    <property type="nucleotide sequence ID" value="XM_066864615.1"/>
</dbReference>
<reference evidence="2 3" key="1">
    <citation type="submission" date="2023-01" db="EMBL/GenBank/DDBJ databases">
        <title>Analysis of 21 Apiospora genomes using comparative genomics revels a genus with tremendous synthesis potential of carbohydrate active enzymes and secondary metabolites.</title>
        <authorList>
            <person name="Sorensen T."/>
        </authorList>
    </citation>
    <scope>NUCLEOTIDE SEQUENCE [LARGE SCALE GENOMIC DNA]</scope>
    <source>
        <strain evidence="2 3">CBS 135458</strain>
    </source>
</reference>
<gene>
    <name evidence="2" type="ORF">PG994_013206</name>
</gene>
<keyword evidence="1" id="KW-0472">Membrane</keyword>
<keyword evidence="1" id="KW-0812">Transmembrane</keyword>
<protein>
    <submittedName>
        <fullName evidence="2">Uncharacterized protein</fullName>
    </submittedName>
</protein>
<evidence type="ECO:0000313" key="3">
    <source>
        <dbReference type="Proteomes" id="UP001480595"/>
    </source>
</evidence>
<accession>A0ABR1TAI9</accession>
<keyword evidence="1" id="KW-1133">Transmembrane helix</keyword>
<sequence length="73" mass="7956">MWMGRKRTTTALPAFANEKPASRRQIPLWVLLVCAVCFFVSALILGLGLRTGLHSALPHSSSLILHPDVAVAF</sequence>
<dbReference type="GeneID" id="92097678"/>